<protein>
    <submittedName>
        <fullName evidence="2">Peptide ABC transporter substrate-binding protein</fullName>
    </submittedName>
</protein>
<sequence length="155" mass="16835">MIEENATVVSCEGDHAVVETRQKAACGSCHSADSCGTSVISGLFKRKHNQLLVLNAVGAKPGERVVIGLQERALVSASLVAYLLPLFFMISFALAGQELMKPYFQPAGELIAILCGLLGLILGLFLTQWYARRKKRDSAFQAAILRQESNSPVHF</sequence>
<dbReference type="AlphaFoldDB" id="A0A370DMU7"/>
<keyword evidence="1" id="KW-0812">Transmembrane</keyword>
<dbReference type="PANTHER" id="PTHR35867:SF1">
    <property type="entry name" value="PROTEIN RSEC"/>
    <property type="match status" value="1"/>
</dbReference>
<dbReference type="EMBL" id="QFXE01000010">
    <property type="protein sequence ID" value="RDH86242.1"/>
    <property type="molecule type" value="Genomic_DNA"/>
</dbReference>
<dbReference type="PIRSF" id="PIRSF004923">
    <property type="entry name" value="RseC"/>
    <property type="match status" value="1"/>
</dbReference>
<dbReference type="Proteomes" id="UP000254771">
    <property type="component" value="Unassembled WGS sequence"/>
</dbReference>
<reference evidence="2 3" key="1">
    <citation type="journal article" date="2018" name="ISME J.">
        <title>Endosymbiont genomes yield clues of tubeworm success.</title>
        <authorList>
            <person name="Li Y."/>
            <person name="Liles M.R."/>
            <person name="Halanych K.M."/>
        </authorList>
    </citation>
    <scope>NUCLEOTIDE SEQUENCE [LARGE SCALE GENOMIC DNA]</scope>
    <source>
        <strain evidence="2">A1462</strain>
    </source>
</reference>
<name>A0A370DMU7_9GAMM</name>
<evidence type="ECO:0000256" key="1">
    <source>
        <dbReference type="SAM" id="Phobius"/>
    </source>
</evidence>
<dbReference type="InterPro" id="IPR007359">
    <property type="entry name" value="SigmaE_reg_RseC_MucC"/>
</dbReference>
<keyword evidence="1" id="KW-1133">Transmembrane helix</keyword>
<accession>A0A370DMU7</accession>
<dbReference type="PANTHER" id="PTHR35867">
    <property type="entry name" value="PROTEIN RSEC"/>
    <property type="match status" value="1"/>
</dbReference>
<keyword evidence="3" id="KW-1185">Reference proteome</keyword>
<evidence type="ECO:0000313" key="2">
    <source>
        <dbReference type="EMBL" id="RDH86242.1"/>
    </source>
</evidence>
<evidence type="ECO:0000313" key="3">
    <source>
        <dbReference type="Proteomes" id="UP000254771"/>
    </source>
</evidence>
<keyword evidence="1" id="KW-0472">Membrane</keyword>
<proteinExistence type="predicted"/>
<organism evidence="2 3">
    <name type="scientific">endosymbiont of Escarpia spicata</name>
    <dbReference type="NCBI Taxonomy" id="2200908"/>
    <lineage>
        <taxon>Bacteria</taxon>
        <taxon>Pseudomonadati</taxon>
        <taxon>Pseudomonadota</taxon>
        <taxon>Gammaproteobacteria</taxon>
        <taxon>sulfur-oxidizing symbionts</taxon>
    </lineage>
</organism>
<dbReference type="InterPro" id="IPR026268">
    <property type="entry name" value="RseC"/>
</dbReference>
<feature type="transmembrane region" description="Helical" evidence="1">
    <location>
        <begin position="107"/>
        <end position="126"/>
    </location>
</feature>
<gene>
    <name evidence="2" type="ORF">DIZ78_08670</name>
</gene>
<dbReference type="Pfam" id="PF04246">
    <property type="entry name" value="RseC_MucC"/>
    <property type="match status" value="1"/>
</dbReference>
<feature type="transmembrane region" description="Helical" evidence="1">
    <location>
        <begin position="73"/>
        <end position="95"/>
    </location>
</feature>
<comment type="caution">
    <text evidence="2">The sequence shown here is derived from an EMBL/GenBank/DDBJ whole genome shotgun (WGS) entry which is preliminary data.</text>
</comment>